<feature type="transmembrane region" description="Helical" evidence="1">
    <location>
        <begin position="120"/>
        <end position="143"/>
    </location>
</feature>
<evidence type="ECO:0000259" key="2">
    <source>
        <dbReference type="Pfam" id="PF04892"/>
    </source>
</evidence>
<dbReference type="AlphaFoldDB" id="A0A941DDE6"/>
<feature type="transmembrane region" description="Helical" evidence="1">
    <location>
        <begin position="95"/>
        <end position="113"/>
    </location>
</feature>
<keyword evidence="4" id="KW-1185">Reference proteome</keyword>
<organism evidence="3 4">
    <name type="scientific">Phycicoccus avicenniae</name>
    <dbReference type="NCBI Taxonomy" id="2828860"/>
    <lineage>
        <taxon>Bacteria</taxon>
        <taxon>Bacillati</taxon>
        <taxon>Actinomycetota</taxon>
        <taxon>Actinomycetes</taxon>
        <taxon>Micrococcales</taxon>
        <taxon>Intrasporangiaceae</taxon>
        <taxon>Phycicoccus</taxon>
    </lineage>
</organism>
<gene>
    <name evidence="3" type="ORF">KC207_13385</name>
</gene>
<dbReference type="Pfam" id="PF04892">
    <property type="entry name" value="VanZ"/>
    <property type="match status" value="1"/>
</dbReference>
<proteinExistence type="predicted"/>
<dbReference type="Proteomes" id="UP000677016">
    <property type="component" value="Unassembled WGS sequence"/>
</dbReference>
<protein>
    <submittedName>
        <fullName evidence="3">VanZ family protein</fullName>
    </submittedName>
</protein>
<name>A0A941DDE6_9MICO</name>
<sequence length="185" mass="19483">MFPVGGVGVMLLGALVAALVCLLLATALRRRFGTVWAFSFAGFLWSLVVVALVTLIPYAGAPGIVPADEAQTMCSFDYGGPAPQGFWLFSNGQRTLNTALFVPSGALMTLMLARWRSAVVLVPLGLVGLLGYSVAIETAQLVFARLDRACDITDVVDNVTGAAIGVGVGLVVALVLRPSRHRTHR</sequence>
<feature type="domain" description="VanZ-like" evidence="2">
    <location>
        <begin position="92"/>
        <end position="169"/>
    </location>
</feature>
<accession>A0A941DDE6</accession>
<evidence type="ECO:0000313" key="3">
    <source>
        <dbReference type="EMBL" id="MBR7744282.1"/>
    </source>
</evidence>
<dbReference type="InterPro" id="IPR006976">
    <property type="entry name" value="VanZ-like"/>
</dbReference>
<evidence type="ECO:0000256" key="1">
    <source>
        <dbReference type="SAM" id="Phobius"/>
    </source>
</evidence>
<keyword evidence="1" id="KW-1133">Transmembrane helix</keyword>
<dbReference type="RefSeq" id="WP_211603805.1">
    <property type="nucleotide sequence ID" value="NZ_JAGSNF010000019.1"/>
</dbReference>
<reference evidence="3" key="1">
    <citation type="submission" date="2021-04" db="EMBL/GenBank/DDBJ databases">
        <title>Phycicoccus avicenniae sp. nov., a novel endophytic actinomycetes isolated from branch of Avicennia mariana.</title>
        <authorList>
            <person name="Tuo L."/>
        </authorList>
    </citation>
    <scope>NUCLEOTIDE SEQUENCE</scope>
    <source>
        <strain evidence="3">BSK3Z-2</strain>
    </source>
</reference>
<feature type="transmembrane region" description="Helical" evidence="1">
    <location>
        <begin position="6"/>
        <end position="28"/>
    </location>
</feature>
<dbReference type="EMBL" id="JAGSNF010000019">
    <property type="protein sequence ID" value="MBR7744282.1"/>
    <property type="molecule type" value="Genomic_DNA"/>
</dbReference>
<keyword evidence="1" id="KW-0812">Transmembrane</keyword>
<feature type="transmembrane region" description="Helical" evidence="1">
    <location>
        <begin position="35"/>
        <end position="59"/>
    </location>
</feature>
<feature type="transmembrane region" description="Helical" evidence="1">
    <location>
        <begin position="155"/>
        <end position="176"/>
    </location>
</feature>
<comment type="caution">
    <text evidence="3">The sequence shown here is derived from an EMBL/GenBank/DDBJ whole genome shotgun (WGS) entry which is preliminary data.</text>
</comment>
<keyword evidence="1" id="KW-0472">Membrane</keyword>
<evidence type="ECO:0000313" key="4">
    <source>
        <dbReference type="Proteomes" id="UP000677016"/>
    </source>
</evidence>